<dbReference type="Pfam" id="PF03893">
    <property type="entry name" value="Lipase3_N"/>
    <property type="match status" value="1"/>
</dbReference>
<dbReference type="InterPro" id="IPR051299">
    <property type="entry name" value="AB_hydrolase_lip/est"/>
</dbReference>
<dbReference type="OrthoDB" id="426718at2759"/>
<keyword evidence="2 6" id="KW-0378">Hydrolase</keyword>
<dbReference type="Pfam" id="PF01764">
    <property type="entry name" value="Lipase_3"/>
    <property type="match status" value="1"/>
</dbReference>
<dbReference type="SUPFAM" id="SSF53474">
    <property type="entry name" value="alpha/beta-Hydrolases"/>
    <property type="match status" value="1"/>
</dbReference>
<dbReference type="EMBL" id="JAADJZ010000021">
    <property type="protein sequence ID" value="KAF2867901.1"/>
    <property type="molecule type" value="Genomic_DNA"/>
</dbReference>
<organism evidence="6 7">
    <name type="scientific">Massariosphaeria phaeospora</name>
    <dbReference type="NCBI Taxonomy" id="100035"/>
    <lineage>
        <taxon>Eukaryota</taxon>
        <taxon>Fungi</taxon>
        <taxon>Dikarya</taxon>
        <taxon>Ascomycota</taxon>
        <taxon>Pezizomycotina</taxon>
        <taxon>Dothideomycetes</taxon>
        <taxon>Pleosporomycetidae</taxon>
        <taxon>Pleosporales</taxon>
        <taxon>Pleosporales incertae sedis</taxon>
        <taxon>Massariosphaeria</taxon>
    </lineage>
</organism>
<evidence type="ECO:0000259" key="5">
    <source>
        <dbReference type="Pfam" id="PF03893"/>
    </source>
</evidence>
<feature type="chain" id="PRO_5029000904" evidence="3">
    <location>
        <begin position="24"/>
        <end position="336"/>
    </location>
</feature>
<evidence type="ECO:0000313" key="7">
    <source>
        <dbReference type="Proteomes" id="UP000481861"/>
    </source>
</evidence>
<dbReference type="PANTHER" id="PTHR46640:SF1">
    <property type="entry name" value="FUNGAL LIPASE-LIKE DOMAIN-CONTAINING PROTEIN-RELATED"/>
    <property type="match status" value="1"/>
</dbReference>
<keyword evidence="7" id="KW-1185">Reference proteome</keyword>
<sequence length="336" mass="36221">MLSLPRLLLAALTLLGVSHGAAALSPLEKRAIDSALLTRFQLMAHYSAAAYCVNNHNSPGDALTCEKDKCPLVEKANASTVVEFTSTTSTTGVTGYLAIDPTNNLIVLTFRGSSTLNNWLTNMDFALIRTKLCSSCTVHRGFYQSWLDARDALLDVLKATSAQYPHYKIVVTGHSLGGAIATLAAAQLRNDGYAVALYTLGAPRVGDAKLSKYISEQPGGNYRITHYNDPVPRMPPVLLGFVHVTPEYYIAKPNGKEVKKGDVKIVGGSINYLSGNGAFLETDVQAHLWYFGETGCAAKKGAKRDAEEEEEQPAAALQAEMDVMHYFQDGSDGLSV</sequence>
<name>A0A7C8M4W7_9PLEO</name>
<reference evidence="6 7" key="1">
    <citation type="submission" date="2020-01" db="EMBL/GenBank/DDBJ databases">
        <authorList>
            <consortium name="DOE Joint Genome Institute"/>
            <person name="Haridas S."/>
            <person name="Albert R."/>
            <person name="Binder M."/>
            <person name="Bloem J."/>
            <person name="Labutti K."/>
            <person name="Salamov A."/>
            <person name="Andreopoulos B."/>
            <person name="Baker S.E."/>
            <person name="Barry K."/>
            <person name="Bills G."/>
            <person name="Bluhm B.H."/>
            <person name="Cannon C."/>
            <person name="Castanera R."/>
            <person name="Culley D.E."/>
            <person name="Daum C."/>
            <person name="Ezra D."/>
            <person name="Gonzalez J.B."/>
            <person name="Henrissat B."/>
            <person name="Kuo A."/>
            <person name="Liang C."/>
            <person name="Lipzen A."/>
            <person name="Lutzoni F."/>
            <person name="Magnuson J."/>
            <person name="Mondo S."/>
            <person name="Nolan M."/>
            <person name="Ohm R."/>
            <person name="Pangilinan J."/>
            <person name="Park H.-J.H."/>
            <person name="Ramirez L."/>
            <person name="Alfaro M."/>
            <person name="Sun H."/>
            <person name="Tritt A."/>
            <person name="Yoshinaga Y."/>
            <person name="Zwiers L.-H.L."/>
            <person name="Turgeon B.G."/>
            <person name="Goodwin S.B."/>
            <person name="Spatafora J.W."/>
            <person name="Crous P.W."/>
            <person name="Grigoriev I.V."/>
        </authorList>
    </citation>
    <scope>NUCLEOTIDE SEQUENCE [LARGE SCALE GENOMIC DNA]</scope>
    <source>
        <strain evidence="6 7">CBS 611.86</strain>
    </source>
</reference>
<dbReference type="InterPro" id="IPR002921">
    <property type="entry name" value="Fungal_lipase-type"/>
</dbReference>
<gene>
    <name evidence="6" type="ORF">BDV95DRAFT_630863</name>
</gene>
<dbReference type="InterPro" id="IPR029058">
    <property type="entry name" value="AB_hydrolase_fold"/>
</dbReference>
<proteinExistence type="predicted"/>
<dbReference type="GO" id="GO:0016042">
    <property type="term" value="P:lipid catabolic process"/>
    <property type="evidence" value="ECO:0007669"/>
    <property type="project" value="InterPro"/>
</dbReference>
<evidence type="ECO:0000256" key="3">
    <source>
        <dbReference type="SAM" id="SignalP"/>
    </source>
</evidence>
<dbReference type="InterPro" id="IPR005592">
    <property type="entry name" value="Mono/diacylglycerol_lipase_N"/>
</dbReference>
<comment type="caution">
    <text evidence="6">The sequence shown here is derived from an EMBL/GenBank/DDBJ whole genome shotgun (WGS) entry which is preliminary data.</text>
</comment>
<feature type="domain" description="Mono-/di-acylglycerol lipase N-terminal" evidence="5">
    <location>
        <begin position="14"/>
        <end position="78"/>
    </location>
</feature>
<accession>A0A7C8M4W7</accession>
<feature type="signal peptide" evidence="3">
    <location>
        <begin position="1"/>
        <end position="23"/>
    </location>
</feature>
<evidence type="ECO:0000256" key="2">
    <source>
        <dbReference type="ARBA" id="ARBA00022801"/>
    </source>
</evidence>
<feature type="domain" description="Fungal lipase-type" evidence="4">
    <location>
        <begin position="107"/>
        <end position="237"/>
    </location>
</feature>
<evidence type="ECO:0000259" key="4">
    <source>
        <dbReference type="Pfam" id="PF01764"/>
    </source>
</evidence>
<evidence type="ECO:0000256" key="1">
    <source>
        <dbReference type="ARBA" id="ARBA00022729"/>
    </source>
</evidence>
<protein>
    <submittedName>
        <fullName evidence="6">Alpha/Beta hydrolase protein</fullName>
    </submittedName>
</protein>
<dbReference type="CDD" id="cd00519">
    <property type="entry name" value="Lipase_3"/>
    <property type="match status" value="1"/>
</dbReference>
<dbReference type="Gene3D" id="3.40.50.1820">
    <property type="entry name" value="alpha/beta hydrolase"/>
    <property type="match status" value="1"/>
</dbReference>
<dbReference type="AlphaFoldDB" id="A0A7C8M4W7"/>
<dbReference type="GO" id="GO:0016787">
    <property type="term" value="F:hydrolase activity"/>
    <property type="evidence" value="ECO:0007669"/>
    <property type="project" value="UniProtKB-KW"/>
</dbReference>
<dbReference type="Proteomes" id="UP000481861">
    <property type="component" value="Unassembled WGS sequence"/>
</dbReference>
<keyword evidence="1 3" id="KW-0732">Signal</keyword>
<evidence type="ECO:0000313" key="6">
    <source>
        <dbReference type="EMBL" id="KAF2867901.1"/>
    </source>
</evidence>
<dbReference type="PANTHER" id="PTHR46640">
    <property type="entry name" value="TRIACYLGLYCEROL LIPASE, PUTATIVE (AFU_ORTHOLOGUE AFUA_6G06510)-RELATED"/>
    <property type="match status" value="1"/>
</dbReference>